<dbReference type="PANTHER" id="PTHR21299:SF1">
    <property type="entry name" value="PANTOATE--BETA-ALANINE LIGASE"/>
    <property type="match status" value="1"/>
</dbReference>
<evidence type="ECO:0000256" key="10">
    <source>
        <dbReference type="ARBA" id="ARBA00022840"/>
    </source>
</evidence>
<feature type="binding site" evidence="13">
    <location>
        <begin position="41"/>
        <end position="48"/>
    </location>
    <ligand>
        <name>ATP</name>
        <dbReference type="ChEBI" id="CHEBI:30616"/>
    </ligand>
</feature>
<keyword evidence="7 13" id="KW-0436">Ligase</keyword>
<keyword evidence="8 13" id="KW-0566">Pantothenate biosynthesis</keyword>
<evidence type="ECO:0000256" key="2">
    <source>
        <dbReference type="ARBA" id="ARBA00004990"/>
    </source>
</evidence>
<evidence type="ECO:0000256" key="11">
    <source>
        <dbReference type="ARBA" id="ARBA00048258"/>
    </source>
</evidence>
<dbReference type="Proteomes" id="UP000630353">
    <property type="component" value="Unassembled WGS sequence"/>
</dbReference>
<dbReference type="InterPro" id="IPR003721">
    <property type="entry name" value="Pantoate_ligase"/>
</dbReference>
<evidence type="ECO:0000256" key="8">
    <source>
        <dbReference type="ARBA" id="ARBA00022655"/>
    </source>
</evidence>
<dbReference type="SUPFAM" id="SSF52374">
    <property type="entry name" value="Nucleotidylyl transferase"/>
    <property type="match status" value="1"/>
</dbReference>
<feature type="binding site" evidence="13">
    <location>
        <position position="187"/>
    </location>
    <ligand>
        <name>ATP</name>
        <dbReference type="ChEBI" id="CHEBI:30616"/>
    </ligand>
</feature>
<comment type="subunit">
    <text evidence="13">Homodimer.</text>
</comment>
<dbReference type="InterPro" id="IPR014729">
    <property type="entry name" value="Rossmann-like_a/b/a_fold"/>
</dbReference>
<feature type="active site" description="Proton donor" evidence="13">
    <location>
        <position position="48"/>
    </location>
</feature>
<evidence type="ECO:0000313" key="14">
    <source>
        <dbReference type="EMBL" id="GHD43798.1"/>
    </source>
</evidence>
<dbReference type="PANTHER" id="PTHR21299">
    <property type="entry name" value="CYTIDYLATE KINASE/PANTOATE-BETA-ALANINE LIGASE"/>
    <property type="match status" value="1"/>
</dbReference>
<accession>A0A919CNA9</accession>
<comment type="miscellaneous">
    <text evidence="13">The reaction proceeds by a bi uni uni bi ping pong mechanism.</text>
</comment>
<feature type="binding site" evidence="13">
    <location>
        <begin position="158"/>
        <end position="161"/>
    </location>
    <ligand>
        <name>ATP</name>
        <dbReference type="ChEBI" id="CHEBI:30616"/>
    </ligand>
</feature>
<dbReference type="EC" id="6.3.2.1" evidence="4 13"/>
<evidence type="ECO:0000256" key="9">
    <source>
        <dbReference type="ARBA" id="ARBA00022741"/>
    </source>
</evidence>
<keyword evidence="6 13" id="KW-0963">Cytoplasm</keyword>
<comment type="caution">
    <text evidence="14">The sequence shown here is derived from an EMBL/GenBank/DDBJ whole genome shotgun (WGS) entry which is preliminary data.</text>
</comment>
<dbReference type="CDD" id="cd00560">
    <property type="entry name" value="PanC"/>
    <property type="match status" value="1"/>
</dbReference>
<reference evidence="14" key="2">
    <citation type="submission" date="2020-09" db="EMBL/GenBank/DDBJ databases">
        <authorList>
            <person name="Sun Q."/>
            <person name="Kim S."/>
        </authorList>
    </citation>
    <scope>NUCLEOTIDE SEQUENCE</scope>
    <source>
        <strain evidence="14">KCTC 42651</strain>
    </source>
</reference>
<dbReference type="GO" id="GO:0005524">
    <property type="term" value="F:ATP binding"/>
    <property type="evidence" value="ECO:0007669"/>
    <property type="project" value="UniProtKB-KW"/>
</dbReference>
<dbReference type="GO" id="GO:0005829">
    <property type="term" value="C:cytosol"/>
    <property type="evidence" value="ECO:0007669"/>
    <property type="project" value="TreeGrafter"/>
</dbReference>
<protein>
    <recommendedName>
        <fullName evidence="5 13">Pantothenate synthetase</fullName>
        <shortName evidence="13">PS</shortName>
        <ecNumber evidence="4 13">6.3.2.1</ecNumber>
    </recommendedName>
    <alternativeName>
        <fullName evidence="13">Pantoate--beta-alanine ligase</fullName>
    </alternativeName>
    <alternativeName>
        <fullName evidence="13">Pantoate-activating enzyme</fullName>
    </alternativeName>
</protein>
<organism evidence="14 15">
    <name type="scientific">Thalassobaculum fulvum</name>
    <dbReference type="NCBI Taxonomy" id="1633335"/>
    <lineage>
        <taxon>Bacteria</taxon>
        <taxon>Pseudomonadati</taxon>
        <taxon>Pseudomonadota</taxon>
        <taxon>Alphaproteobacteria</taxon>
        <taxon>Rhodospirillales</taxon>
        <taxon>Thalassobaculaceae</taxon>
        <taxon>Thalassobaculum</taxon>
    </lineage>
</organism>
<evidence type="ECO:0000256" key="7">
    <source>
        <dbReference type="ARBA" id="ARBA00022598"/>
    </source>
</evidence>
<keyword evidence="9 13" id="KW-0547">Nucleotide-binding</keyword>
<dbReference type="RefSeq" id="WP_229836409.1">
    <property type="nucleotide sequence ID" value="NZ_BMZS01000002.1"/>
</dbReference>
<dbReference type="NCBIfam" id="TIGR00018">
    <property type="entry name" value="panC"/>
    <property type="match status" value="1"/>
</dbReference>
<dbReference type="EMBL" id="BMZS01000002">
    <property type="protein sequence ID" value="GHD43798.1"/>
    <property type="molecule type" value="Genomic_DNA"/>
</dbReference>
<name>A0A919CNA9_9PROT</name>
<comment type="subcellular location">
    <subcellularLocation>
        <location evidence="1 13">Cytoplasm</location>
    </subcellularLocation>
</comment>
<feature type="binding site" evidence="13">
    <location>
        <begin position="195"/>
        <end position="198"/>
    </location>
    <ligand>
        <name>ATP</name>
        <dbReference type="ChEBI" id="CHEBI:30616"/>
    </ligand>
</feature>
<feature type="binding site" evidence="13">
    <location>
        <position position="72"/>
    </location>
    <ligand>
        <name>beta-alanine</name>
        <dbReference type="ChEBI" id="CHEBI:57966"/>
    </ligand>
</feature>
<comment type="function">
    <text evidence="12 13">Catalyzes the condensation of pantoate with beta-alanine in an ATP-dependent reaction via a pantoyl-adenylate intermediate.</text>
</comment>
<evidence type="ECO:0000313" key="15">
    <source>
        <dbReference type="Proteomes" id="UP000630353"/>
    </source>
</evidence>
<dbReference type="GO" id="GO:0015940">
    <property type="term" value="P:pantothenate biosynthetic process"/>
    <property type="evidence" value="ECO:0007669"/>
    <property type="project" value="UniProtKB-UniRule"/>
</dbReference>
<feature type="binding site" evidence="13">
    <location>
        <position position="164"/>
    </location>
    <ligand>
        <name>(R)-pantoate</name>
        <dbReference type="ChEBI" id="CHEBI:15980"/>
    </ligand>
</feature>
<reference evidence="14" key="1">
    <citation type="journal article" date="2014" name="Int. J. Syst. Evol. Microbiol.">
        <title>Complete genome sequence of Corynebacterium casei LMG S-19264T (=DSM 44701T), isolated from a smear-ripened cheese.</title>
        <authorList>
            <consortium name="US DOE Joint Genome Institute (JGI-PGF)"/>
            <person name="Walter F."/>
            <person name="Albersmeier A."/>
            <person name="Kalinowski J."/>
            <person name="Ruckert C."/>
        </authorList>
    </citation>
    <scope>NUCLEOTIDE SEQUENCE</scope>
    <source>
        <strain evidence="14">KCTC 42651</strain>
    </source>
</reference>
<dbReference type="Gene3D" id="3.30.1300.10">
    <property type="entry name" value="Pantoate-beta-alanine ligase, C-terminal domain"/>
    <property type="match status" value="1"/>
</dbReference>
<keyword evidence="10 13" id="KW-0067">ATP-binding</keyword>
<evidence type="ECO:0000256" key="5">
    <source>
        <dbReference type="ARBA" id="ARBA00014155"/>
    </source>
</evidence>
<evidence type="ECO:0000256" key="1">
    <source>
        <dbReference type="ARBA" id="ARBA00004496"/>
    </source>
</evidence>
<evidence type="ECO:0000256" key="6">
    <source>
        <dbReference type="ARBA" id="ARBA00022490"/>
    </source>
</evidence>
<gene>
    <name evidence="13 14" type="primary">panC</name>
    <name evidence="14" type="ORF">GCM10017083_10360</name>
</gene>
<dbReference type="GO" id="GO:0004592">
    <property type="term" value="F:pantoate-beta-alanine ligase activity"/>
    <property type="evidence" value="ECO:0007669"/>
    <property type="project" value="UniProtKB-UniRule"/>
</dbReference>
<evidence type="ECO:0000256" key="13">
    <source>
        <dbReference type="HAMAP-Rule" id="MF_00158"/>
    </source>
</evidence>
<dbReference type="HAMAP" id="MF_00158">
    <property type="entry name" value="PanC"/>
    <property type="match status" value="1"/>
</dbReference>
<sequence length="291" mass="31198">MSIGSGIPGLGIEVARVPEAVRRRVEAWRAAGETVALVPTMGALHEGHRTLVRSARAGADRVVVSIFVNPRQFAPTEDFATYPRTENADLEALTEEGADLAWVPAPDVVYPPGFETTVKAGPLGQPMEGAHRPGFFDGVATVVAKLFALVRPHRAYFGEKDFQQLLVVSRMALDLDLGVEVVPVPTVREADGLALSSRNVHLSPEDRAVAPALHRTMARMAARLADGASAPEAEIAWGRERILEAGFAGVDYLDIRDPRTLEPVTRAGVPARILVAARLGTVRLIDNVSVA</sequence>
<comment type="pathway">
    <text evidence="2 13">Cofactor biosynthesis; (R)-pantothenate biosynthesis; (R)-pantothenate from (R)-pantoate and beta-alanine: step 1/1.</text>
</comment>
<evidence type="ECO:0000256" key="12">
    <source>
        <dbReference type="ARBA" id="ARBA00055042"/>
    </source>
</evidence>
<dbReference type="NCBIfam" id="TIGR00125">
    <property type="entry name" value="cyt_tran_rel"/>
    <property type="match status" value="1"/>
</dbReference>
<dbReference type="Pfam" id="PF02569">
    <property type="entry name" value="Pantoate_ligase"/>
    <property type="match status" value="1"/>
</dbReference>
<evidence type="ECO:0000256" key="3">
    <source>
        <dbReference type="ARBA" id="ARBA00009256"/>
    </source>
</evidence>
<dbReference type="AlphaFoldDB" id="A0A919CNA9"/>
<dbReference type="FunFam" id="3.40.50.620:FF:000114">
    <property type="entry name" value="Pantothenate synthetase"/>
    <property type="match status" value="1"/>
</dbReference>
<feature type="binding site" evidence="13">
    <location>
        <position position="72"/>
    </location>
    <ligand>
        <name>(R)-pantoate</name>
        <dbReference type="ChEBI" id="CHEBI:15980"/>
    </ligand>
</feature>
<dbReference type="InterPro" id="IPR042176">
    <property type="entry name" value="Pantoate_ligase_C"/>
</dbReference>
<dbReference type="Gene3D" id="3.40.50.620">
    <property type="entry name" value="HUPs"/>
    <property type="match status" value="1"/>
</dbReference>
<keyword evidence="15" id="KW-1185">Reference proteome</keyword>
<proteinExistence type="inferred from homology"/>
<comment type="catalytic activity">
    <reaction evidence="11 13">
        <text>(R)-pantoate + beta-alanine + ATP = (R)-pantothenate + AMP + diphosphate + H(+)</text>
        <dbReference type="Rhea" id="RHEA:10912"/>
        <dbReference type="ChEBI" id="CHEBI:15378"/>
        <dbReference type="ChEBI" id="CHEBI:15980"/>
        <dbReference type="ChEBI" id="CHEBI:29032"/>
        <dbReference type="ChEBI" id="CHEBI:30616"/>
        <dbReference type="ChEBI" id="CHEBI:33019"/>
        <dbReference type="ChEBI" id="CHEBI:57966"/>
        <dbReference type="ChEBI" id="CHEBI:456215"/>
        <dbReference type="EC" id="6.3.2.1"/>
    </reaction>
</comment>
<evidence type="ECO:0000256" key="4">
    <source>
        <dbReference type="ARBA" id="ARBA00012219"/>
    </source>
</evidence>
<comment type="similarity">
    <text evidence="3 13">Belongs to the pantothenate synthetase family.</text>
</comment>
<dbReference type="InterPro" id="IPR004821">
    <property type="entry name" value="Cyt_trans-like"/>
</dbReference>